<keyword evidence="5" id="KW-0520">NAD</keyword>
<keyword evidence="8" id="KW-1185">Reference proteome</keyword>
<dbReference type="InterPro" id="IPR017437">
    <property type="entry name" value="ATP-NAD_kinase_PpnK-typ_C"/>
</dbReference>
<sequence length="513" mass="57165">MCCTRNMTFKQHQQLMATDCSSTDDGYALEDDLRVMNDKMKRLLDFCESQHCENPLRLQTKITDLEEKLRQATAEKNYWMKRCKDLTDHQPSAAESANVSPQNSKKKSHKRSNSKPNVGANAGTQPRCDSFRNEDASSVTTSDTSSPCCDDKLMDGRAAPRSCFRLLQCSDEQCEVFTPKNRSICTQHRSRNNVQLMWDESPKTVLIVKKPNEPEIADMLVRLASWLQKEKSIDIFLEPTVYDEVKLPNAKTWGKSEDWNHCQGKIDFVVSLGGDGTVLWVSSLFNKSVPPVFSLAMGSLGFLTPFDSKDAVKQLDAVINGGFYMSLRSRLVCTILRGGKERNIDGNLHALNEVVIDRGPSGALVELDCYCDGLAITKIAADGIIIATPTGSTAYSLSAGGSMAHPSVPSMLFTPICPHTLSFRPLIFHDSATLKIEFPSSSRASACYVSFDGKNRVCMERGDSIVVRVSSYPLPSICQVNENQDWFESMITNLNWNQRRVQKPWHSPGASKM</sequence>
<evidence type="ECO:0000313" key="8">
    <source>
        <dbReference type="Proteomes" id="UP000011713"/>
    </source>
</evidence>
<accession>M4BNJ0</accession>
<dbReference type="InParanoid" id="M4BNJ0"/>
<keyword evidence="3" id="KW-0418">Kinase</keyword>
<keyword evidence="4" id="KW-0521">NADP</keyword>
<reference evidence="7" key="2">
    <citation type="submission" date="2015-06" db="UniProtKB">
        <authorList>
            <consortium name="EnsemblProtists"/>
        </authorList>
    </citation>
    <scope>IDENTIFICATION</scope>
    <source>
        <strain evidence="7">Emoy2</strain>
    </source>
</reference>
<dbReference type="InterPro" id="IPR017438">
    <property type="entry name" value="ATP-NAD_kinase_N"/>
</dbReference>
<evidence type="ECO:0000256" key="4">
    <source>
        <dbReference type="ARBA" id="ARBA00022857"/>
    </source>
</evidence>
<evidence type="ECO:0000313" key="7">
    <source>
        <dbReference type="EnsemblProtists" id="HpaP807978"/>
    </source>
</evidence>
<proteinExistence type="inferred from homology"/>
<dbReference type="InterPro" id="IPR002504">
    <property type="entry name" value="NADK"/>
</dbReference>
<evidence type="ECO:0000256" key="5">
    <source>
        <dbReference type="ARBA" id="ARBA00023027"/>
    </source>
</evidence>
<evidence type="ECO:0000256" key="1">
    <source>
        <dbReference type="ARBA" id="ARBA00010995"/>
    </source>
</evidence>
<dbReference type="InterPro" id="IPR016064">
    <property type="entry name" value="NAD/diacylglycerol_kinase_sf"/>
</dbReference>
<dbReference type="EnsemblProtists" id="HpaT807978">
    <property type="protein sequence ID" value="HpaP807978"/>
    <property type="gene ID" value="HpaG807978"/>
</dbReference>
<dbReference type="OMA" id="GSMTHPS"/>
<dbReference type="VEuPathDB" id="FungiDB:HpaG807978"/>
<name>M4BNJ0_HYAAE</name>
<reference evidence="8" key="1">
    <citation type="journal article" date="2010" name="Science">
        <title>Signatures of adaptation to obligate biotrophy in the Hyaloperonospora arabidopsidis genome.</title>
        <authorList>
            <person name="Baxter L."/>
            <person name="Tripathy S."/>
            <person name="Ishaque N."/>
            <person name="Boot N."/>
            <person name="Cabral A."/>
            <person name="Kemen E."/>
            <person name="Thines M."/>
            <person name="Ah-Fong A."/>
            <person name="Anderson R."/>
            <person name="Badejoko W."/>
            <person name="Bittner-Eddy P."/>
            <person name="Boore J.L."/>
            <person name="Chibucos M.C."/>
            <person name="Coates M."/>
            <person name="Dehal P."/>
            <person name="Delehaunty K."/>
            <person name="Dong S."/>
            <person name="Downton P."/>
            <person name="Dumas B."/>
            <person name="Fabro G."/>
            <person name="Fronick C."/>
            <person name="Fuerstenberg S.I."/>
            <person name="Fulton L."/>
            <person name="Gaulin E."/>
            <person name="Govers F."/>
            <person name="Hughes L."/>
            <person name="Humphray S."/>
            <person name="Jiang R.H."/>
            <person name="Judelson H."/>
            <person name="Kamoun S."/>
            <person name="Kyung K."/>
            <person name="Meijer H."/>
            <person name="Minx P."/>
            <person name="Morris P."/>
            <person name="Nelson J."/>
            <person name="Phuntumart V."/>
            <person name="Qutob D."/>
            <person name="Rehmany A."/>
            <person name="Rougon-Cardoso A."/>
            <person name="Ryden P."/>
            <person name="Torto-Alalibo T."/>
            <person name="Studholme D."/>
            <person name="Wang Y."/>
            <person name="Win J."/>
            <person name="Wood J."/>
            <person name="Clifton S.W."/>
            <person name="Rogers J."/>
            <person name="Van den Ackerveken G."/>
            <person name="Jones J.D."/>
            <person name="McDowell J.M."/>
            <person name="Beynon J."/>
            <person name="Tyler B.M."/>
        </authorList>
    </citation>
    <scope>NUCLEOTIDE SEQUENCE [LARGE SCALE GENOMIC DNA]</scope>
    <source>
        <strain evidence="8">Emoy2</strain>
    </source>
</reference>
<evidence type="ECO:0000256" key="2">
    <source>
        <dbReference type="ARBA" id="ARBA00022679"/>
    </source>
</evidence>
<dbReference type="HAMAP" id="MF_00361">
    <property type="entry name" value="NAD_kinase"/>
    <property type="match status" value="1"/>
</dbReference>
<feature type="compositionally biased region" description="Polar residues" evidence="6">
    <location>
        <begin position="90"/>
        <end position="102"/>
    </location>
</feature>
<feature type="compositionally biased region" description="Low complexity" evidence="6">
    <location>
        <begin position="137"/>
        <end position="146"/>
    </location>
</feature>
<organism evidence="7 8">
    <name type="scientific">Hyaloperonospora arabidopsidis (strain Emoy2)</name>
    <name type="common">Downy mildew agent</name>
    <name type="synonym">Peronospora arabidopsidis</name>
    <dbReference type="NCBI Taxonomy" id="559515"/>
    <lineage>
        <taxon>Eukaryota</taxon>
        <taxon>Sar</taxon>
        <taxon>Stramenopiles</taxon>
        <taxon>Oomycota</taxon>
        <taxon>Peronosporomycetes</taxon>
        <taxon>Peronosporales</taxon>
        <taxon>Peronosporaceae</taxon>
        <taxon>Hyaloperonospora</taxon>
    </lineage>
</organism>
<dbReference type="GO" id="GO:0019674">
    <property type="term" value="P:NAD+ metabolic process"/>
    <property type="evidence" value="ECO:0007669"/>
    <property type="project" value="InterPro"/>
</dbReference>
<dbReference type="HOGENOM" id="CLU_008831_9_2_1"/>
<dbReference type="Gene3D" id="3.40.50.10330">
    <property type="entry name" value="Probable inorganic polyphosphate/atp-NAD kinase, domain 1"/>
    <property type="match status" value="1"/>
</dbReference>
<protein>
    <submittedName>
        <fullName evidence="7">Uncharacterized protein</fullName>
    </submittedName>
</protein>
<evidence type="ECO:0000256" key="3">
    <source>
        <dbReference type="ARBA" id="ARBA00022777"/>
    </source>
</evidence>
<dbReference type="GO" id="GO:0006741">
    <property type="term" value="P:NADP+ biosynthetic process"/>
    <property type="evidence" value="ECO:0007669"/>
    <property type="project" value="InterPro"/>
</dbReference>
<feature type="region of interest" description="Disordered" evidence="6">
    <location>
        <begin position="90"/>
        <end position="150"/>
    </location>
</feature>
<feature type="compositionally biased region" description="Basic residues" evidence="6">
    <location>
        <begin position="104"/>
        <end position="113"/>
    </location>
</feature>
<dbReference type="SUPFAM" id="SSF111331">
    <property type="entry name" value="NAD kinase/diacylglycerol kinase-like"/>
    <property type="match status" value="1"/>
</dbReference>
<comment type="similarity">
    <text evidence="1">Belongs to the NAD kinase family.</text>
</comment>
<dbReference type="eggNOG" id="KOG2178">
    <property type="taxonomic scope" value="Eukaryota"/>
</dbReference>
<dbReference type="STRING" id="559515.M4BNJ0"/>
<dbReference type="Pfam" id="PF01513">
    <property type="entry name" value="NAD_kinase"/>
    <property type="match status" value="1"/>
</dbReference>
<dbReference type="Proteomes" id="UP000011713">
    <property type="component" value="Unassembled WGS sequence"/>
</dbReference>
<dbReference type="GO" id="GO:0003951">
    <property type="term" value="F:NAD+ kinase activity"/>
    <property type="evidence" value="ECO:0007669"/>
    <property type="project" value="InterPro"/>
</dbReference>
<dbReference type="PANTHER" id="PTHR20275:SF0">
    <property type="entry name" value="NAD KINASE"/>
    <property type="match status" value="1"/>
</dbReference>
<dbReference type="EMBL" id="JH598462">
    <property type="status" value="NOT_ANNOTATED_CDS"/>
    <property type="molecule type" value="Genomic_DNA"/>
</dbReference>
<dbReference type="AlphaFoldDB" id="M4BNJ0"/>
<dbReference type="Pfam" id="PF20143">
    <property type="entry name" value="NAD_kinase_C"/>
    <property type="match status" value="1"/>
</dbReference>
<dbReference type="PANTHER" id="PTHR20275">
    <property type="entry name" value="NAD KINASE"/>
    <property type="match status" value="1"/>
</dbReference>
<dbReference type="FunFam" id="2.60.200.30:FF:000017">
    <property type="entry name" value="NAD kinase, putative"/>
    <property type="match status" value="1"/>
</dbReference>
<evidence type="ECO:0000256" key="6">
    <source>
        <dbReference type="SAM" id="MobiDB-lite"/>
    </source>
</evidence>
<keyword evidence="2" id="KW-0808">Transferase</keyword>
<dbReference type="Gene3D" id="2.60.200.30">
    <property type="entry name" value="Probable inorganic polyphosphate/atp-NAD kinase, domain 2"/>
    <property type="match status" value="1"/>
</dbReference>